<protein>
    <recommendedName>
        <fullName evidence="3">Secreted protein</fullName>
    </recommendedName>
</protein>
<keyword evidence="2" id="KW-1185">Reference proteome</keyword>
<reference evidence="1 2" key="1">
    <citation type="submission" date="2021-06" db="EMBL/GenBank/DDBJ databases">
        <authorList>
            <person name="Palmer J.M."/>
        </authorList>
    </citation>
    <scope>NUCLEOTIDE SEQUENCE [LARGE SCALE GENOMIC DNA]</scope>
    <source>
        <strain evidence="1 2">GA_2019</strain>
        <tissue evidence="1">Muscle</tissue>
    </source>
</reference>
<comment type="caution">
    <text evidence="1">The sequence shown here is derived from an EMBL/GenBank/DDBJ whole genome shotgun (WGS) entry which is preliminary data.</text>
</comment>
<gene>
    <name evidence="1" type="ORF">GOODEAATRI_008101</name>
</gene>
<proteinExistence type="predicted"/>
<evidence type="ECO:0000313" key="1">
    <source>
        <dbReference type="EMBL" id="MEQ2167837.1"/>
    </source>
</evidence>
<sequence>MRHVMFVHMLAIVKPLYSTLVHRRLNTPRVYVRLSVILSEEVRFLVKRHYHNGGHCAAKHRSQVKASQFRVGGPHVAVKKLSWQSVAKPFTSPESASQSNLWLNSVIQSIQLTSVFSH</sequence>
<accession>A0ABV0N8X5</accession>
<dbReference type="Proteomes" id="UP001476798">
    <property type="component" value="Unassembled WGS sequence"/>
</dbReference>
<dbReference type="EMBL" id="JAHRIO010030410">
    <property type="protein sequence ID" value="MEQ2167837.1"/>
    <property type="molecule type" value="Genomic_DNA"/>
</dbReference>
<evidence type="ECO:0008006" key="3">
    <source>
        <dbReference type="Google" id="ProtNLM"/>
    </source>
</evidence>
<evidence type="ECO:0000313" key="2">
    <source>
        <dbReference type="Proteomes" id="UP001476798"/>
    </source>
</evidence>
<name>A0ABV0N8X5_9TELE</name>
<organism evidence="1 2">
    <name type="scientific">Goodea atripinnis</name>
    <dbReference type="NCBI Taxonomy" id="208336"/>
    <lineage>
        <taxon>Eukaryota</taxon>
        <taxon>Metazoa</taxon>
        <taxon>Chordata</taxon>
        <taxon>Craniata</taxon>
        <taxon>Vertebrata</taxon>
        <taxon>Euteleostomi</taxon>
        <taxon>Actinopterygii</taxon>
        <taxon>Neopterygii</taxon>
        <taxon>Teleostei</taxon>
        <taxon>Neoteleostei</taxon>
        <taxon>Acanthomorphata</taxon>
        <taxon>Ovalentaria</taxon>
        <taxon>Atherinomorphae</taxon>
        <taxon>Cyprinodontiformes</taxon>
        <taxon>Goodeidae</taxon>
        <taxon>Goodea</taxon>
    </lineage>
</organism>